<accession>A0A0K2URC2</accession>
<organism evidence="1">
    <name type="scientific">Lepeophtheirus salmonis</name>
    <name type="common">Salmon louse</name>
    <name type="synonym">Caligus salmonis</name>
    <dbReference type="NCBI Taxonomy" id="72036"/>
    <lineage>
        <taxon>Eukaryota</taxon>
        <taxon>Metazoa</taxon>
        <taxon>Ecdysozoa</taxon>
        <taxon>Arthropoda</taxon>
        <taxon>Crustacea</taxon>
        <taxon>Multicrustacea</taxon>
        <taxon>Hexanauplia</taxon>
        <taxon>Copepoda</taxon>
        <taxon>Siphonostomatoida</taxon>
        <taxon>Caligidae</taxon>
        <taxon>Lepeophtheirus</taxon>
    </lineage>
</organism>
<dbReference type="AlphaFoldDB" id="A0A0K2URC2"/>
<protein>
    <submittedName>
        <fullName evidence="1">Uncharacterized protein</fullName>
    </submittedName>
</protein>
<sequence>CYYEEIDANNYLLRLFLFPSRNFNSISLNNSFTNFKHKGCFIKCTIRGTTTRFPLFILWDRFICHEVPLERHSLISLGQGEL</sequence>
<proteinExistence type="predicted"/>
<dbReference type="EMBL" id="HACA01023447">
    <property type="protein sequence ID" value="CDW40808.1"/>
    <property type="molecule type" value="Transcribed_RNA"/>
</dbReference>
<reference evidence="1" key="1">
    <citation type="submission" date="2014-05" db="EMBL/GenBank/DDBJ databases">
        <authorList>
            <person name="Chronopoulou M."/>
        </authorList>
    </citation>
    <scope>NUCLEOTIDE SEQUENCE</scope>
    <source>
        <tissue evidence="1">Whole organism</tissue>
    </source>
</reference>
<feature type="non-terminal residue" evidence="1">
    <location>
        <position position="1"/>
    </location>
</feature>
<name>A0A0K2URC2_LEPSM</name>
<evidence type="ECO:0000313" key="1">
    <source>
        <dbReference type="EMBL" id="CDW40808.1"/>
    </source>
</evidence>